<reference evidence="1" key="1">
    <citation type="submission" date="2018-05" db="EMBL/GenBank/DDBJ databases">
        <authorList>
            <person name="Lanie J.A."/>
            <person name="Ng W.-L."/>
            <person name="Kazmierczak K.M."/>
            <person name="Andrzejewski T.M."/>
            <person name="Davidsen T.M."/>
            <person name="Wayne K.J."/>
            <person name="Tettelin H."/>
            <person name="Glass J.I."/>
            <person name="Rusch D."/>
            <person name="Podicherti R."/>
            <person name="Tsui H.-C.T."/>
            <person name="Winkler M.E."/>
        </authorList>
    </citation>
    <scope>NUCLEOTIDE SEQUENCE</scope>
</reference>
<protein>
    <submittedName>
        <fullName evidence="1">Uncharacterized protein</fullName>
    </submittedName>
</protein>
<evidence type="ECO:0000313" key="1">
    <source>
        <dbReference type="EMBL" id="SVE58506.1"/>
    </source>
</evidence>
<gene>
    <name evidence="1" type="ORF">METZ01_LOCUS511360</name>
</gene>
<proteinExistence type="predicted"/>
<dbReference type="EMBL" id="UINC01227567">
    <property type="protein sequence ID" value="SVE58506.1"/>
    <property type="molecule type" value="Genomic_DNA"/>
</dbReference>
<accession>A0A383ENR1</accession>
<organism evidence="1">
    <name type="scientific">marine metagenome</name>
    <dbReference type="NCBI Taxonomy" id="408172"/>
    <lineage>
        <taxon>unclassified sequences</taxon>
        <taxon>metagenomes</taxon>
        <taxon>ecological metagenomes</taxon>
    </lineage>
</organism>
<dbReference type="AlphaFoldDB" id="A0A383ENR1"/>
<feature type="non-terminal residue" evidence="1">
    <location>
        <position position="22"/>
    </location>
</feature>
<name>A0A383ENR1_9ZZZZ</name>
<sequence length="22" mass="2750">MPLFYSEHKLVDFDNWFATFQN</sequence>